<evidence type="ECO:0000256" key="6">
    <source>
        <dbReference type="ARBA" id="ARBA00022485"/>
    </source>
</evidence>
<gene>
    <name evidence="17" type="primary">epmB</name>
    <name evidence="17" type="ORF">E4680_04860</name>
</gene>
<dbReference type="AlphaFoldDB" id="A0A4Z0FCX5"/>
<feature type="binding site" evidence="14">
    <location>
        <position position="123"/>
    </location>
    <ligand>
        <name>[4Fe-4S] cluster</name>
        <dbReference type="ChEBI" id="CHEBI:49883"/>
        <note>4Fe-4S-S-AdoMet</note>
    </ligand>
</feature>
<evidence type="ECO:0000256" key="4">
    <source>
        <dbReference type="ARBA" id="ARBA00008703"/>
    </source>
</evidence>
<keyword evidence="11 14" id="KW-0411">Iron-sulfur</keyword>
<accession>A0A4Z0FCX5</accession>
<dbReference type="RefSeq" id="WP_135281261.1">
    <property type="nucleotide sequence ID" value="NZ_SRIO01000004.1"/>
</dbReference>
<dbReference type="OrthoDB" id="9770937at2"/>
<dbReference type="SFLD" id="SFLDG01070">
    <property type="entry name" value="PLP-dependent"/>
    <property type="match status" value="1"/>
</dbReference>
<comment type="cofactor">
    <cofactor evidence="2 15">
        <name>pyridoxal 5'-phosphate</name>
        <dbReference type="ChEBI" id="CHEBI:597326"/>
    </cofactor>
</comment>
<dbReference type="InterPro" id="IPR058240">
    <property type="entry name" value="rSAM_sf"/>
</dbReference>
<dbReference type="EMBL" id="SRIO01000004">
    <property type="protein sequence ID" value="TFZ83381.1"/>
    <property type="molecule type" value="Genomic_DNA"/>
</dbReference>
<evidence type="ECO:0000256" key="10">
    <source>
        <dbReference type="ARBA" id="ARBA00023004"/>
    </source>
</evidence>
<dbReference type="Proteomes" id="UP000297890">
    <property type="component" value="Unassembled WGS sequence"/>
</dbReference>
<dbReference type="NCBIfam" id="TIGR03821">
    <property type="entry name" value="EFP_modif_epmB"/>
    <property type="match status" value="1"/>
</dbReference>
<dbReference type="NCBIfam" id="TIGR00238">
    <property type="entry name" value="KamA family radical SAM protein"/>
    <property type="match status" value="1"/>
</dbReference>
<comment type="cofactor">
    <cofactor evidence="3">
        <name>[4Fe-4S] cluster</name>
        <dbReference type="ChEBI" id="CHEBI:49883"/>
    </cofactor>
</comment>
<dbReference type="GO" id="GO:0051539">
    <property type="term" value="F:4 iron, 4 sulfur cluster binding"/>
    <property type="evidence" value="ECO:0007669"/>
    <property type="project" value="UniProtKB-KW"/>
</dbReference>
<dbReference type="InterPro" id="IPR003739">
    <property type="entry name" value="Lys_aminomutase/Glu_NH3_mut"/>
</dbReference>
<sequence>MITRSISSTQPPRWQSLLAQGVRDVGELLARLDLDPTQAPGPLDPNSPFPLRVPLGFVARMRRGDWNDPLLRQVLPLNAESAHHPGFVLDPVGDAPSRRPGGLLHKYHGRVLMILTGACAIHCRYCFRRHFPYSEAHAARSRWQEAWDYLRDDTSIEEVILSGGDPLSLPDEKLGELTDALSEIPHIKRLRLHTRLPIVLPERIDDALSSWLENRRFQWVIVVHSNHALELDQTVAEALRKMSRTGAVMLNQAVLLKGVNDTAHAQIALSKRLFEIGVMPYYLHLLDRVAGTAHFEVEQTHARALIGQLAAQLPGYLVPRLAREEPGEPAKQVLAADL</sequence>
<keyword evidence="10" id="KW-0408">Iron</keyword>
<keyword evidence="6 14" id="KW-0004">4Fe-4S</keyword>
<comment type="similarity">
    <text evidence="4">Belongs to the radical SAM superfamily. KamA family.</text>
</comment>
<feature type="binding site" evidence="14">
    <location>
        <position position="126"/>
    </location>
    <ligand>
        <name>[4Fe-4S] cluster</name>
        <dbReference type="ChEBI" id="CHEBI:49883"/>
        <note>4Fe-4S-S-AdoMet</note>
    </ligand>
</feature>
<evidence type="ECO:0000259" key="16">
    <source>
        <dbReference type="PROSITE" id="PS51918"/>
    </source>
</evidence>
<dbReference type="CDD" id="cd01335">
    <property type="entry name" value="Radical_SAM"/>
    <property type="match status" value="1"/>
</dbReference>
<dbReference type="SFLD" id="SFLDS00029">
    <property type="entry name" value="Radical_SAM"/>
    <property type="match status" value="1"/>
</dbReference>
<evidence type="ECO:0000256" key="3">
    <source>
        <dbReference type="ARBA" id="ARBA00001966"/>
    </source>
</evidence>
<dbReference type="PROSITE" id="PS51918">
    <property type="entry name" value="RADICAL_SAM"/>
    <property type="match status" value="1"/>
</dbReference>
<dbReference type="PIRSF" id="PIRSF004911">
    <property type="entry name" value="DUF160"/>
    <property type="match status" value="1"/>
</dbReference>
<evidence type="ECO:0000256" key="14">
    <source>
        <dbReference type="PIRSR" id="PIRSR004911-1"/>
    </source>
</evidence>
<feature type="binding site" evidence="14">
    <location>
        <position position="119"/>
    </location>
    <ligand>
        <name>[4Fe-4S] cluster</name>
        <dbReference type="ChEBI" id="CHEBI:49883"/>
        <note>4Fe-4S-S-AdoMet</note>
    </ligand>
</feature>
<dbReference type="SUPFAM" id="SSF102114">
    <property type="entry name" value="Radical SAM enzymes"/>
    <property type="match status" value="1"/>
</dbReference>
<keyword evidence="12" id="KW-0413">Isomerase</keyword>
<evidence type="ECO:0000256" key="8">
    <source>
        <dbReference type="ARBA" id="ARBA00022723"/>
    </source>
</evidence>
<comment type="caution">
    <text evidence="17">The sequence shown here is derived from an EMBL/GenBank/DDBJ whole genome shotgun (WGS) entry which is preliminary data.</text>
</comment>
<protein>
    <recommendedName>
        <fullName evidence="5">L-lysine 2,3-aminomutase</fullName>
    </recommendedName>
    <alternativeName>
        <fullName evidence="13">EF-P post-translational modification enzyme B</fullName>
    </alternativeName>
</protein>
<dbReference type="GO" id="GO:0046872">
    <property type="term" value="F:metal ion binding"/>
    <property type="evidence" value="ECO:0007669"/>
    <property type="project" value="UniProtKB-KW"/>
</dbReference>
<evidence type="ECO:0000256" key="9">
    <source>
        <dbReference type="ARBA" id="ARBA00022898"/>
    </source>
</evidence>
<evidence type="ECO:0000256" key="5">
    <source>
        <dbReference type="ARBA" id="ARBA00022363"/>
    </source>
</evidence>
<evidence type="ECO:0000256" key="7">
    <source>
        <dbReference type="ARBA" id="ARBA00022691"/>
    </source>
</evidence>
<proteinExistence type="inferred from homology"/>
<evidence type="ECO:0000256" key="12">
    <source>
        <dbReference type="ARBA" id="ARBA00023235"/>
    </source>
</evidence>
<keyword evidence="7" id="KW-0949">S-adenosyl-L-methionine</keyword>
<evidence type="ECO:0000256" key="15">
    <source>
        <dbReference type="PIRSR" id="PIRSR603739-50"/>
    </source>
</evidence>
<evidence type="ECO:0000256" key="1">
    <source>
        <dbReference type="ARBA" id="ARBA00001352"/>
    </source>
</evidence>
<dbReference type="Gene3D" id="3.20.20.70">
    <property type="entry name" value="Aldolase class I"/>
    <property type="match status" value="1"/>
</dbReference>
<evidence type="ECO:0000313" key="17">
    <source>
        <dbReference type="EMBL" id="TFZ83381.1"/>
    </source>
</evidence>
<keyword evidence="18" id="KW-1185">Reference proteome</keyword>
<evidence type="ECO:0000256" key="2">
    <source>
        <dbReference type="ARBA" id="ARBA00001933"/>
    </source>
</evidence>
<evidence type="ECO:0000256" key="13">
    <source>
        <dbReference type="ARBA" id="ARBA00030756"/>
    </source>
</evidence>
<dbReference type="InterPro" id="IPR022462">
    <property type="entry name" value="EpmB"/>
</dbReference>
<comment type="catalytic activity">
    <reaction evidence="1">
        <text>L-lysine = D-beta-lysine</text>
        <dbReference type="Rhea" id="RHEA:44148"/>
        <dbReference type="ChEBI" id="CHEBI:32551"/>
        <dbReference type="ChEBI" id="CHEBI:84138"/>
    </reaction>
</comment>
<reference evidence="17 18" key="1">
    <citation type="journal article" date="2019" name="ISME J.">
        <title>Candidatus Macondimonas diazotrophica, a novel gammaproteobacterial genus dominating crude-oil-contaminated coastal sediments.</title>
        <authorList>
            <person name="Karthikeyan S."/>
            <person name="Konstantinidis K."/>
        </authorList>
    </citation>
    <scope>NUCLEOTIDE SEQUENCE [LARGE SCALE GENOMIC DNA]</scope>
    <source>
        <strain evidence="17 18">KTK01</strain>
    </source>
</reference>
<evidence type="ECO:0000313" key="18">
    <source>
        <dbReference type="Proteomes" id="UP000297890"/>
    </source>
</evidence>
<keyword evidence="9 15" id="KW-0663">Pyridoxal phosphate</keyword>
<name>A0A4Z0FCX5_9GAMM</name>
<dbReference type="GO" id="GO:0016853">
    <property type="term" value="F:isomerase activity"/>
    <property type="evidence" value="ECO:0007669"/>
    <property type="project" value="UniProtKB-KW"/>
</dbReference>
<dbReference type="Pfam" id="PF04055">
    <property type="entry name" value="Radical_SAM"/>
    <property type="match status" value="1"/>
</dbReference>
<dbReference type="PANTHER" id="PTHR30538:SF1">
    <property type="entry name" value="L-LYSINE 2,3-AMINOMUTASE"/>
    <property type="match status" value="1"/>
</dbReference>
<feature type="domain" description="Radical SAM core" evidence="16">
    <location>
        <begin position="105"/>
        <end position="328"/>
    </location>
</feature>
<dbReference type="InterPro" id="IPR007197">
    <property type="entry name" value="rSAM"/>
</dbReference>
<keyword evidence="8 14" id="KW-0479">Metal-binding</keyword>
<feature type="modified residue" description="N6-(pyridoxal phosphate)lysine" evidence="15">
    <location>
        <position position="331"/>
    </location>
</feature>
<dbReference type="InterPro" id="IPR013785">
    <property type="entry name" value="Aldolase_TIM"/>
</dbReference>
<dbReference type="SFLD" id="SFLDF00314">
    <property type="entry name" value="L-lysine_2_3-aminomutase_(yjeK"/>
    <property type="match status" value="1"/>
</dbReference>
<dbReference type="PANTHER" id="PTHR30538">
    <property type="entry name" value="LYSINE 2,3-AMINOMUTASE-RELATED"/>
    <property type="match status" value="1"/>
</dbReference>
<evidence type="ECO:0000256" key="11">
    <source>
        <dbReference type="ARBA" id="ARBA00023014"/>
    </source>
</evidence>
<organism evidence="17 18">
    <name type="scientific">Candidatus Macondimonas diazotrophica</name>
    <dbReference type="NCBI Taxonomy" id="2305248"/>
    <lineage>
        <taxon>Bacteria</taxon>
        <taxon>Pseudomonadati</taxon>
        <taxon>Pseudomonadota</taxon>
        <taxon>Gammaproteobacteria</taxon>
        <taxon>Chromatiales</taxon>
        <taxon>Ectothiorhodospiraceae</taxon>
        <taxon>Candidatus Macondimonas</taxon>
    </lineage>
</organism>